<evidence type="ECO:0000313" key="5">
    <source>
        <dbReference type="Proteomes" id="UP000193920"/>
    </source>
</evidence>
<protein>
    <submittedName>
        <fullName evidence="4">TPR-like protein</fullName>
    </submittedName>
</protein>
<feature type="region of interest" description="Disordered" evidence="3">
    <location>
        <begin position="363"/>
        <end position="400"/>
    </location>
</feature>
<proteinExistence type="predicted"/>
<dbReference type="EMBL" id="MCOG01000103">
    <property type="protein sequence ID" value="ORY47942.1"/>
    <property type="molecule type" value="Genomic_DNA"/>
</dbReference>
<dbReference type="InterPro" id="IPR011990">
    <property type="entry name" value="TPR-like_helical_dom_sf"/>
</dbReference>
<name>A0A1Y2CLP3_9FUNG</name>
<keyword evidence="5" id="KW-1185">Reference proteome</keyword>
<feature type="repeat" description="TPR" evidence="2">
    <location>
        <begin position="330"/>
        <end position="363"/>
    </location>
</feature>
<evidence type="ECO:0000256" key="1">
    <source>
        <dbReference type="ARBA" id="ARBA00022803"/>
    </source>
</evidence>
<dbReference type="SMART" id="SM00028">
    <property type="entry name" value="TPR"/>
    <property type="match status" value="5"/>
</dbReference>
<sequence length="400" mass="46863">MKLFYIFIIRDAIIHYKMALRQQPLATEIWTEYLKYGGKIDDTLKSLFIENPDNIKFIKDYIEATYKIYNAQLNEAKNLFQIINSRFHQNIYILKAIADCYYRLGNNASAFYAFSQLHNIDPLYMDQMDVYSSIMKEYCNKPILINRLADELIRISEDRPESWVTMAHYSLMKSDLESALAFVDRALFLDNYHYEALIQKGKIYLLQSKPTNAIKYFKTALMHDPVNYAAYEGLVDSYSYLNKPTEAYTVAKKASEMMPKSARLLTLLGKTFTIDIELKDKVNIIFKKIMEIDSKYEPAIIFYSDFLMNEMKKDEAIEILEKYLKENETEKLNIKLGSIYLQTENYMKALDYFQRALQLNPESEEAKEGIENTEKKLSGSDDNDNDLQANNDEIIEDNYI</sequence>
<dbReference type="STRING" id="1754190.A0A1Y2CLP3"/>
<dbReference type="OrthoDB" id="308440at2759"/>
<evidence type="ECO:0000256" key="3">
    <source>
        <dbReference type="SAM" id="MobiDB-lite"/>
    </source>
</evidence>
<dbReference type="GO" id="GO:0016567">
    <property type="term" value="P:protein ubiquitination"/>
    <property type="evidence" value="ECO:0007669"/>
    <property type="project" value="TreeGrafter"/>
</dbReference>
<dbReference type="PANTHER" id="PTHR12558:SF36">
    <property type="entry name" value="ANAPHASE-PROMOTING COMPLEX SUBUNIT 7"/>
    <property type="match status" value="1"/>
</dbReference>
<accession>A0A1Y2CLP3</accession>
<organism evidence="4 5">
    <name type="scientific">Neocallimastix californiae</name>
    <dbReference type="NCBI Taxonomy" id="1754190"/>
    <lineage>
        <taxon>Eukaryota</taxon>
        <taxon>Fungi</taxon>
        <taxon>Fungi incertae sedis</taxon>
        <taxon>Chytridiomycota</taxon>
        <taxon>Chytridiomycota incertae sedis</taxon>
        <taxon>Neocallimastigomycetes</taxon>
        <taxon>Neocallimastigales</taxon>
        <taxon>Neocallimastigaceae</taxon>
        <taxon>Neocallimastix</taxon>
    </lineage>
</organism>
<dbReference type="Proteomes" id="UP000193920">
    <property type="component" value="Unassembled WGS sequence"/>
</dbReference>
<evidence type="ECO:0000313" key="4">
    <source>
        <dbReference type="EMBL" id="ORY47942.1"/>
    </source>
</evidence>
<keyword evidence="1 2" id="KW-0802">TPR repeat</keyword>
<dbReference type="InterPro" id="IPR019734">
    <property type="entry name" value="TPR_rpt"/>
</dbReference>
<dbReference type="PANTHER" id="PTHR12558">
    <property type="entry name" value="CELL DIVISION CYCLE 16,23,27"/>
    <property type="match status" value="1"/>
</dbReference>
<gene>
    <name evidence="4" type="ORF">LY90DRAFT_8298</name>
</gene>
<dbReference type="Gene3D" id="1.25.40.10">
    <property type="entry name" value="Tetratricopeptide repeat domain"/>
    <property type="match status" value="1"/>
</dbReference>
<reference evidence="4 5" key="1">
    <citation type="submission" date="2016-08" db="EMBL/GenBank/DDBJ databases">
        <title>A Parts List for Fungal Cellulosomes Revealed by Comparative Genomics.</title>
        <authorList>
            <consortium name="DOE Joint Genome Institute"/>
            <person name="Haitjema C.H."/>
            <person name="Gilmore S.P."/>
            <person name="Henske J.K."/>
            <person name="Solomon K.V."/>
            <person name="De Groot R."/>
            <person name="Kuo A."/>
            <person name="Mondo S.J."/>
            <person name="Salamov A.A."/>
            <person name="Labutti K."/>
            <person name="Zhao Z."/>
            <person name="Chiniquy J."/>
            <person name="Barry K."/>
            <person name="Brewer H.M."/>
            <person name="Purvine S.O."/>
            <person name="Wright A.T."/>
            <person name="Boxma B."/>
            <person name="Van Alen T."/>
            <person name="Hackstein J.H."/>
            <person name="Baker S.E."/>
            <person name="Grigoriev I.V."/>
            <person name="O'Malley M.A."/>
        </authorList>
    </citation>
    <scope>NUCLEOTIDE SEQUENCE [LARGE SCALE GENOMIC DNA]</scope>
    <source>
        <strain evidence="4 5">G1</strain>
    </source>
</reference>
<dbReference type="GO" id="GO:0045842">
    <property type="term" value="P:positive regulation of mitotic metaphase/anaphase transition"/>
    <property type="evidence" value="ECO:0007669"/>
    <property type="project" value="TreeGrafter"/>
</dbReference>
<dbReference type="GO" id="GO:0051301">
    <property type="term" value="P:cell division"/>
    <property type="evidence" value="ECO:0007669"/>
    <property type="project" value="TreeGrafter"/>
</dbReference>
<dbReference type="SUPFAM" id="SSF48452">
    <property type="entry name" value="TPR-like"/>
    <property type="match status" value="2"/>
</dbReference>
<evidence type="ECO:0000256" key="2">
    <source>
        <dbReference type="PROSITE-ProRule" id="PRU00339"/>
    </source>
</evidence>
<dbReference type="Pfam" id="PF00515">
    <property type="entry name" value="TPR_1"/>
    <property type="match status" value="1"/>
</dbReference>
<dbReference type="GO" id="GO:0005680">
    <property type="term" value="C:anaphase-promoting complex"/>
    <property type="evidence" value="ECO:0007669"/>
    <property type="project" value="UniProtKB-ARBA"/>
</dbReference>
<feature type="compositionally biased region" description="Basic and acidic residues" evidence="3">
    <location>
        <begin position="364"/>
        <end position="379"/>
    </location>
</feature>
<feature type="repeat" description="TPR" evidence="2">
    <location>
        <begin position="194"/>
        <end position="227"/>
    </location>
</feature>
<comment type="caution">
    <text evidence="4">The sequence shown here is derived from an EMBL/GenBank/DDBJ whole genome shotgun (WGS) entry which is preliminary data.</text>
</comment>
<dbReference type="Pfam" id="PF13181">
    <property type="entry name" value="TPR_8"/>
    <property type="match status" value="1"/>
</dbReference>
<dbReference type="AlphaFoldDB" id="A0A1Y2CLP3"/>
<dbReference type="PROSITE" id="PS50005">
    <property type="entry name" value="TPR"/>
    <property type="match status" value="2"/>
</dbReference>
<dbReference type="PROSITE" id="PS50293">
    <property type="entry name" value="TPR_REGION"/>
    <property type="match status" value="1"/>
</dbReference>